<proteinExistence type="predicted"/>
<dbReference type="InterPro" id="IPR050058">
    <property type="entry name" value="Ala-tRNA_ligase"/>
</dbReference>
<dbReference type="EMBL" id="CAUEEQ010067445">
    <property type="protein sequence ID" value="CAJ0965432.1"/>
    <property type="molecule type" value="Genomic_DNA"/>
</dbReference>
<name>A0ABN9MF87_9NEOB</name>
<dbReference type="PANTHER" id="PTHR11777:SF36">
    <property type="entry name" value="ALANINE--TRNA LIGASE, CYTOPLASMIC"/>
    <property type="match status" value="1"/>
</dbReference>
<keyword evidence="2" id="KW-0479">Metal-binding</keyword>
<dbReference type="PANTHER" id="PTHR11777">
    <property type="entry name" value="ALANYL-TRNA SYNTHETASE"/>
    <property type="match status" value="1"/>
</dbReference>
<gene>
    <name evidence="6" type="ORF">RIMI_LOCUS20294253</name>
</gene>
<evidence type="ECO:0000256" key="1">
    <source>
        <dbReference type="ARBA" id="ARBA00022490"/>
    </source>
</evidence>
<protein>
    <recommendedName>
        <fullName evidence="5">DHHA1 domain-containing protein</fullName>
    </recommendedName>
</protein>
<evidence type="ECO:0000313" key="7">
    <source>
        <dbReference type="Proteomes" id="UP001176940"/>
    </source>
</evidence>
<evidence type="ECO:0000259" key="5">
    <source>
        <dbReference type="Pfam" id="PF02272"/>
    </source>
</evidence>
<feature type="domain" description="DHHA1" evidence="5">
    <location>
        <begin position="216"/>
        <end position="283"/>
    </location>
</feature>
<evidence type="ECO:0000256" key="4">
    <source>
        <dbReference type="SAM" id="MobiDB-lite"/>
    </source>
</evidence>
<keyword evidence="1" id="KW-0963">Cytoplasm</keyword>
<feature type="region of interest" description="Disordered" evidence="4">
    <location>
        <begin position="266"/>
        <end position="293"/>
    </location>
</feature>
<keyword evidence="3" id="KW-0862">Zinc</keyword>
<dbReference type="Gene3D" id="3.10.310.40">
    <property type="match status" value="1"/>
</dbReference>
<comment type="caution">
    <text evidence="6">The sequence shown here is derived from an EMBL/GenBank/DDBJ whole genome shotgun (WGS) entry which is preliminary data.</text>
</comment>
<dbReference type="InterPro" id="IPR003156">
    <property type="entry name" value="DHHA1_dom"/>
</dbReference>
<organism evidence="6 7">
    <name type="scientific">Ranitomeya imitator</name>
    <name type="common">mimic poison frog</name>
    <dbReference type="NCBI Taxonomy" id="111125"/>
    <lineage>
        <taxon>Eukaryota</taxon>
        <taxon>Metazoa</taxon>
        <taxon>Chordata</taxon>
        <taxon>Craniata</taxon>
        <taxon>Vertebrata</taxon>
        <taxon>Euteleostomi</taxon>
        <taxon>Amphibia</taxon>
        <taxon>Batrachia</taxon>
        <taxon>Anura</taxon>
        <taxon>Neobatrachia</taxon>
        <taxon>Hyloidea</taxon>
        <taxon>Dendrobatidae</taxon>
        <taxon>Dendrobatinae</taxon>
        <taxon>Ranitomeya</taxon>
    </lineage>
</organism>
<keyword evidence="7" id="KW-1185">Reference proteome</keyword>
<accession>A0ABN9MF87</accession>
<reference evidence="6" key="1">
    <citation type="submission" date="2023-07" db="EMBL/GenBank/DDBJ databases">
        <authorList>
            <person name="Stuckert A."/>
        </authorList>
    </citation>
    <scope>NUCLEOTIDE SEQUENCE</scope>
</reference>
<evidence type="ECO:0000313" key="6">
    <source>
        <dbReference type="EMBL" id="CAJ0965432.1"/>
    </source>
</evidence>
<evidence type="ECO:0000256" key="2">
    <source>
        <dbReference type="ARBA" id="ARBA00022723"/>
    </source>
</evidence>
<evidence type="ECO:0000256" key="3">
    <source>
        <dbReference type="ARBA" id="ARBA00022833"/>
    </source>
</evidence>
<dbReference type="Proteomes" id="UP001176940">
    <property type="component" value="Unassembled WGS sequence"/>
</dbReference>
<sequence>MKPIQTPYGVVSVGFPVEDLLADPSGSAGSVTSVEFCGGTHLQNSGHAGTICHCYRGSHCKGNPEDCGSHRQRRPRRWLYLPLPSWAGNGRSDDDSLSLQAVRKQETLKVALSELEDKVKQQTAPNKEVQKEIADLSETLATAVISQWQKDELRELLKSLRRPWMIWIVPPRLTSRSGSGENQAADHRKPKPNRSWCWRWKPEPRPRLSMNSLKLLKSQSPETAAIIFAVDNEAGKITCLCQVPQETVDKGLKANEWVQQVSELMDGKGGGKGHVCTGHGQERRLPPGGAETR</sequence>
<dbReference type="Pfam" id="PF02272">
    <property type="entry name" value="DHHA1"/>
    <property type="match status" value="1"/>
</dbReference>